<reference evidence="2" key="1">
    <citation type="submission" date="2024-06" db="EMBL/GenBank/DDBJ databases">
        <authorList>
            <person name="Liu X."/>
            <person name="Lenzi L."/>
            <person name="Haldenby T S."/>
            <person name="Uol C."/>
        </authorList>
    </citation>
    <scope>NUCLEOTIDE SEQUENCE</scope>
</reference>
<evidence type="ECO:0000313" key="2">
    <source>
        <dbReference type="EMBL" id="CAL5141330.1"/>
    </source>
</evidence>
<dbReference type="EMBL" id="CAXLJL010000845">
    <property type="protein sequence ID" value="CAL5141330.1"/>
    <property type="molecule type" value="Genomic_DNA"/>
</dbReference>
<accession>A0AAV2U1I9</accession>
<name>A0AAV2U1I9_CALDB</name>
<comment type="caution">
    <text evidence="2">The sequence shown here is derived from an EMBL/GenBank/DDBJ whole genome shotgun (WGS) entry which is preliminary data.</text>
</comment>
<organism evidence="2 3">
    <name type="scientific">Calicophoron daubneyi</name>
    <name type="common">Rumen fluke</name>
    <name type="synonym">Paramphistomum daubneyi</name>
    <dbReference type="NCBI Taxonomy" id="300641"/>
    <lineage>
        <taxon>Eukaryota</taxon>
        <taxon>Metazoa</taxon>
        <taxon>Spiralia</taxon>
        <taxon>Lophotrochozoa</taxon>
        <taxon>Platyhelminthes</taxon>
        <taxon>Trematoda</taxon>
        <taxon>Digenea</taxon>
        <taxon>Plagiorchiida</taxon>
        <taxon>Pronocephalata</taxon>
        <taxon>Paramphistomoidea</taxon>
        <taxon>Paramphistomidae</taxon>
        <taxon>Calicophoron</taxon>
    </lineage>
</organism>
<proteinExistence type="predicted"/>
<evidence type="ECO:0000256" key="1">
    <source>
        <dbReference type="SAM" id="MobiDB-lite"/>
    </source>
</evidence>
<sequence>MPDLRKDCLVVFIYYAAKARWYQQQMASKREYGKKYSGKTQQQTRRSSLREADFKCGEPETYEVRQKSNPKSGLRTLGNWTLKSAKVQITLGLSGDAVGKAISTIGKMTTLNKHMITLQGLKTRAQSNINGEREKEHYCENGKK</sequence>
<dbReference type="Proteomes" id="UP001497525">
    <property type="component" value="Unassembled WGS sequence"/>
</dbReference>
<evidence type="ECO:0000313" key="3">
    <source>
        <dbReference type="Proteomes" id="UP001497525"/>
    </source>
</evidence>
<gene>
    <name evidence="2" type="ORF">CDAUBV1_LOCUS16582</name>
</gene>
<dbReference type="AlphaFoldDB" id="A0AAV2U1I9"/>
<protein>
    <submittedName>
        <fullName evidence="2">Uncharacterized protein</fullName>
    </submittedName>
</protein>
<feature type="region of interest" description="Disordered" evidence="1">
    <location>
        <begin position="32"/>
        <end position="52"/>
    </location>
</feature>